<proteinExistence type="predicted"/>
<organism evidence="2 3">
    <name type="scientific">Acidithiobacillus thiooxidans</name>
    <name type="common">Thiobacillus thiooxidans</name>
    <dbReference type="NCBI Taxonomy" id="930"/>
    <lineage>
        <taxon>Bacteria</taxon>
        <taxon>Pseudomonadati</taxon>
        <taxon>Pseudomonadota</taxon>
        <taxon>Acidithiobacillia</taxon>
        <taxon>Acidithiobacillales</taxon>
        <taxon>Acidithiobacillaceae</taxon>
        <taxon>Acidithiobacillus</taxon>
    </lineage>
</organism>
<sequence>MPQAVGDAVPEGGRSGEPKARTGGAAGSPPEMFAPGAEGGKRALLLSFAVGFSTAGGVKSFSFKLKNARALCLWTTHL</sequence>
<keyword evidence="3" id="KW-1185">Reference proteome</keyword>
<evidence type="ECO:0000256" key="1">
    <source>
        <dbReference type="SAM" id="MobiDB-lite"/>
    </source>
</evidence>
<dbReference type="EMBL" id="LWRY01000147">
    <property type="protein sequence ID" value="OCX71071.1"/>
    <property type="molecule type" value="Genomic_DNA"/>
</dbReference>
<gene>
    <name evidence="2" type="ORF">A6M23_12795</name>
</gene>
<dbReference type="AlphaFoldDB" id="A0A1C2I4Y9"/>
<feature type="region of interest" description="Disordered" evidence="1">
    <location>
        <begin position="1"/>
        <end position="36"/>
    </location>
</feature>
<reference evidence="2" key="1">
    <citation type="journal article" date="2016" name="Int. J. Mol. Sci.">
        <title>Comparative genomics of the extreme acidophile Acidithiobacillus thiooxidans reveals intraspecific divergence and niche adaptation.</title>
        <authorList>
            <person name="Zhang X."/>
            <person name="Feng X."/>
            <person name="Tao J."/>
            <person name="Ma L."/>
            <person name="Xiao Y."/>
            <person name="Liang Y."/>
            <person name="Liu X."/>
            <person name="Yin H."/>
        </authorList>
    </citation>
    <scope>NUCLEOTIDE SEQUENCE [LARGE SCALE GENOMIC DNA]</scope>
    <source>
        <strain evidence="2">DXS-W</strain>
    </source>
</reference>
<comment type="caution">
    <text evidence="2">The sequence shown here is derived from an EMBL/GenBank/DDBJ whole genome shotgun (WGS) entry which is preliminary data.</text>
</comment>
<evidence type="ECO:0000313" key="3">
    <source>
        <dbReference type="Proteomes" id="UP000095008"/>
    </source>
</evidence>
<evidence type="ECO:0000313" key="2">
    <source>
        <dbReference type="EMBL" id="OCX71071.1"/>
    </source>
</evidence>
<name>A0A1C2I4Y9_ACITH</name>
<dbReference type="Proteomes" id="UP000095008">
    <property type="component" value="Unassembled WGS sequence"/>
</dbReference>
<protein>
    <submittedName>
        <fullName evidence="2">Uncharacterized protein</fullName>
    </submittedName>
</protein>
<accession>A0A1C2I4Y9</accession>